<keyword evidence="6" id="KW-0560">Oxidoreductase</keyword>
<evidence type="ECO:0000256" key="10">
    <source>
        <dbReference type="ARBA" id="ARBA00023268"/>
    </source>
</evidence>
<sequence>MTGSPLLLDLTDRLVVVVGGGGVATRRVEGLVAGGARLTVIAPNISPAITALGVRSQVRAFVDGDLDGAWLVVAATDDPEVNAAVAAEAERRRIFCVRADDATGGTARVPSVLRSGGLTLSVNAGDDPRRAVAVRNAIAAALDTGLLGARPARPAAAGSVALVGGGPGDPELITVRGRRLVFEADVVVTDRLAPRALLEQLDASVEIIDCGKSAHRHNLTQDEINAVIVERALAGKRVVRLKGGDPFVFGRGGEEVAACLSAGVDVSVVPGITSAVAAPAAAGIPVTHRGLAADFAVVSGHRDPGRAEAGWNWAELAVGPATLIVLMGVDTLAGIVEELISHGRPPHTPAAAIHRATLPGQQVVRAPLSGLVEAVASARLTAPAVVVIGEVAALGW</sequence>
<dbReference type="Gene3D" id="3.30.950.10">
    <property type="entry name" value="Methyltransferase, Cobalt-precorrin-4 Transmethylase, Domain 2"/>
    <property type="match status" value="1"/>
</dbReference>
<dbReference type="Proteomes" id="UP001056336">
    <property type="component" value="Chromosome"/>
</dbReference>
<dbReference type="SUPFAM" id="SSF53790">
    <property type="entry name" value="Tetrapyrrole methylase"/>
    <property type="match status" value="1"/>
</dbReference>
<dbReference type="InterPro" id="IPR050161">
    <property type="entry name" value="Siro_Cobalamin_biosynth"/>
</dbReference>
<keyword evidence="8" id="KW-0456">Lyase</keyword>
<evidence type="ECO:0000256" key="7">
    <source>
        <dbReference type="ARBA" id="ARBA00023027"/>
    </source>
</evidence>
<reference evidence="13" key="1">
    <citation type="journal article" date="2018" name="Int. J. Syst. Evol. Microbiol.">
        <title>Jatrophihabitans telluris sp. nov., isolated from sediment soil of lava forest wetlands and the emended description of the genus Jatrophihabitans.</title>
        <authorList>
            <person name="Lee K.C."/>
            <person name="Suh M.K."/>
            <person name="Eom M.K."/>
            <person name="Kim K.K."/>
            <person name="Kim J.S."/>
            <person name="Kim D.S."/>
            <person name="Ko S.H."/>
            <person name="Shin Y.K."/>
            <person name="Lee J.S."/>
        </authorList>
    </citation>
    <scope>NUCLEOTIDE SEQUENCE</scope>
    <source>
        <strain evidence="13">N237</strain>
    </source>
</reference>
<dbReference type="InterPro" id="IPR006366">
    <property type="entry name" value="CobA/CysG_C"/>
</dbReference>
<gene>
    <name evidence="13" type="primary">cobA</name>
    <name evidence="13" type="ORF">M6D93_12945</name>
</gene>
<keyword evidence="7" id="KW-0520">NAD</keyword>
<evidence type="ECO:0000256" key="2">
    <source>
        <dbReference type="ARBA" id="ARBA00022573"/>
    </source>
</evidence>
<accession>A0ABY4QUS5</accession>
<evidence type="ECO:0000256" key="5">
    <source>
        <dbReference type="ARBA" id="ARBA00022691"/>
    </source>
</evidence>
<evidence type="ECO:0000256" key="8">
    <source>
        <dbReference type="ARBA" id="ARBA00023239"/>
    </source>
</evidence>
<evidence type="ECO:0000256" key="9">
    <source>
        <dbReference type="ARBA" id="ARBA00023244"/>
    </source>
</evidence>
<feature type="domain" description="Tetrapyrrole methylase" evidence="12">
    <location>
        <begin position="160"/>
        <end position="370"/>
    </location>
</feature>
<comment type="pathway">
    <text evidence="1">Porphyrin-containing compound metabolism; siroheme biosynthesis; sirohydrochlorin from precorrin-2: step 1/1.</text>
</comment>
<evidence type="ECO:0000256" key="1">
    <source>
        <dbReference type="ARBA" id="ARBA00005010"/>
    </source>
</evidence>
<keyword evidence="14" id="KW-1185">Reference proteome</keyword>
<dbReference type="GO" id="GO:0032259">
    <property type="term" value="P:methylation"/>
    <property type="evidence" value="ECO:0007669"/>
    <property type="project" value="UniProtKB-KW"/>
</dbReference>
<keyword evidence="5" id="KW-0949">S-adenosyl-L-methionine</keyword>
<dbReference type="NCBIfam" id="TIGR01470">
    <property type="entry name" value="cysG_Nterm"/>
    <property type="match status" value="1"/>
</dbReference>
<proteinExistence type="predicted"/>
<dbReference type="SUPFAM" id="SSF51735">
    <property type="entry name" value="NAD(P)-binding Rossmann-fold domains"/>
    <property type="match status" value="1"/>
</dbReference>
<dbReference type="Pfam" id="PF00590">
    <property type="entry name" value="TP_methylase"/>
    <property type="match status" value="1"/>
</dbReference>
<keyword evidence="10" id="KW-0511">Multifunctional enzyme</keyword>
<dbReference type="Gene3D" id="3.40.1010.10">
    <property type="entry name" value="Cobalt-precorrin-4 Transmethylase, Domain 1"/>
    <property type="match status" value="1"/>
</dbReference>
<name>A0ABY4QUS5_9ACTN</name>
<evidence type="ECO:0000256" key="4">
    <source>
        <dbReference type="ARBA" id="ARBA00022679"/>
    </source>
</evidence>
<evidence type="ECO:0000256" key="3">
    <source>
        <dbReference type="ARBA" id="ARBA00022603"/>
    </source>
</evidence>
<dbReference type="PIRSF" id="PIRSF036426">
    <property type="entry name" value="Sirohaem_synth"/>
    <property type="match status" value="1"/>
</dbReference>
<dbReference type="InterPro" id="IPR014777">
    <property type="entry name" value="4pyrrole_Mease_sub1"/>
</dbReference>
<evidence type="ECO:0000313" key="13">
    <source>
        <dbReference type="EMBL" id="UQX87205.1"/>
    </source>
</evidence>
<keyword evidence="3 13" id="KW-0489">Methyltransferase</keyword>
<dbReference type="Pfam" id="PF13241">
    <property type="entry name" value="NAD_binding_7"/>
    <property type="match status" value="1"/>
</dbReference>
<dbReference type="CDD" id="cd11642">
    <property type="entry name" value="SUMT"/>
    <property type="match status" value="1"/>
</dbReference>
<dbReference type="RefSeq" id="WP_249769681.1">
    <property type="nucleotide sequence ID" value="NZ_CP097332.1"/>
</dbReference>
<evidence type="ECO:0000259" key="12">
    <source>
        <dbReference type="Pfam" id="PF00590"/>
    </source>
</evidence>
<dbReference type="PANTHER" id="PTHR45790">
    <property type="entry name" value="SIROHEME SYNTHASE-RELATED"/>
    <property type="match status" value="1"/>
</dbReference>
<organism evidence="13 14">
    <name type="scientific">Jatrophihabitans telluris</name>
    <dbReference type="NCBI Taxonomy" id="2038343"/>
    <lineage>
        <taxon>Bacteria</taxon>
        <taxon>Bacillati</taxon>
        <taxon>Actinomycetota</taxon>
        <taxon>Actinomycetes</taxon>
        <taxon>Jatrophihabitantales</taxon>
        <taxon>Jatrophihabitantaceae</taxon>
        <taxon>Jatrophihabitans</taxon>
    </lineage>
</organism>
<dbReference type="InterPro" id="IPR014776">
    <property type="entry name" value="4pyrrole_Mease_sub2"/>
</dbReference>
<keyword evidence="2" id="KW-0169">Cobalamin biosynthesis</keyword>
<dbReference type="InterPro" id="IPR006367">
    <property type="entry name" value="Sirohaem_synthase_N"/>
</dbReference>
<dbReference type="GO" id="GO:0004851">
    <property type="term" value="F:uroporphyrin-III C-methyltransferase activity"/>
    <property type="evidence" value="ECO:0007669"/>
    <property type="project" value="UniProtKB-EC"/>
</dbReference>
<dbReference type="InterPro" id="IPR036291">
    <property type="entry name" value="NAD(P)-bd_dom_sf"/>
</dbReference>
<dbReference type="InterPro" id="IPR000878">
    <property type="entry name" value="4pyrrol_Mease"/>
</dbReference>
<reference evidence="13" key="2">
    <citation type="submission" date="2022-05" db="EMBL/GenBank/DDBJ databases">
        <authorList>
            <person name="Kim J.-S."/>
            <person name="Lee K."/>
            <person name="Suh M."/>
            <person name="Eom M."/>
            <person name="Kim J.-S."/>
            <person name="Kim D.-S."/>
            <person name="Ko S.-H."/>
            <person name="Shin Y."/>
            <person name="Lee J.-S."/>
        </authorList>
    </citation>
    <scope>NUCLEOTIDE SEQUENCE</scope>
    <source>
        <strain evidence="13">N237</strain>
    </source>
</reference>
<comment type="catalytic activity">
    <reaction evidence="11">
        <text>precorrin-2 + NAD(+) = sirohydrochlorin + NADH + 2 H(+)</text>
        <dbReference type="Rhea" id="RHEA:15613"/>
        <dbReference type="ChEBI" id="CHEBI:15378"/>
        <dbReference type="ChEBI" id="CHEBI:57540"/>
        <dbReference type="ChEBI" id="CHEBI:57945"/>
        <dbReference type="ChEBI" id="CHEBI:58351"/>
        <dbReference type="ChEBI" id="CHEBI:58827"/>
        <dbReference type="EC" id="1.3.1.76"/>
    </reaction>
</comment>
<dbReference type="NCBIfam" id="NF004790">
    <property type="entry name" value="PRK06136.1"/>
    <property type="match status" value="1"/>
</dbReference>
<protein>
    <submittedName>
        <fullName evidence="13">Uroporphyrinogen-III C-methyltransferase</fullName>
        <ecNumber evidence="13">2.1.1.107</ecNumber>
    </submittedName>
</protein>
<dbReference type="PANTHER" id="PTHR45790:SF3">
    <property type="entry name" value="S-ADENOSYL-L-METHIONINE-DEPENDENT UROPORPHYRINOGEN III METHYLTRANSFERASE, CHLOROPLASTIC"/>
    <property type="match status" value="1"/>
</dbReference>
<dbReference type="InterPro" id="IPR035996">
    <property type="entry name" value="4pyrrol_Methylase_sf"/>
</dbReference>
<evidence type="ECO:0000256" key="11">
    <source>
        <dbReference type="ARBA" id="ARBA00047561"/>
    </source>
</evidence>
<dbReference type="Gene3D" id="3.40.50.720">
    <property type="entry name" value="NAD(P)-binding Rossmann-like Domain"/>
    <property type="match status" value="1"/>
</dbReference>
<dbReference type="EMBL" id="CP097332">
    <property type="protein sequence ID" value="UQX87205.1"/>
    <property type="molecule type" value="Genomic_DNA"/>
</dbReference>
<keyword evidence="9" id="KW-0627">Porphyrin biosynthesis</keyword>
<dbReference type="NCBIfam" id="TIGR01469">
    <property type="entry name" value="cobA_cysG_Cterm"/>
    <property type="match status" value="1"/>
</dbReference>
<dbReference type="InterPro" id="IPR012409">
    <property type="entry name" value="Sirohaem_synth"/>
</dbReference>
<dbReference type="EC" id="2.1.1.107" evidence="13"/>
<evidence type="ECO:0000313" key="14">
    <source>
        <dbReference type="Proteomes" id="UP001056336"/>
    </source>
</evidence>
<evidence type="ECO:0000256" key="6">
    <source>
        <dbReference type="ARBA" id="ARBA00023002"/>
    </source>
</evidence>
<keyword evidence="4 13" id="KW-0808">Transferase</keyword>